<dbReference type="AlphaFoldDB" id="A0A3S9V2E0"/>
<evidence type="ECO:0000256" key="2">
    <source>
        <dbReference type="RuleBase" id="RU003476"/>
    </source>
</evidence>
<comment type="similarity">
    <text evidence="2">Belongs to the Nudix hydrolase family.</text>
</comment>
<evidence type="ECO:0000313" key="5">
    <source>
        <dbReference type="Proteomes" id="UP000270678"/>
    </source>
</evidence>
<evidence type="ECO:0000256" key="1">
    <source>
        <dbReference type="ARBA" id="ARBA00022801"/>
    </source>
</evidence>
<feature type="domain" description="Nudix hydrolase" evidence="3">
    <location>
        <begin position="1"/>
        <end position="78"/>
    </location>
</feature>
<name>A0A3S9V2E0_9BACL</name>
<keyword evidence="1 2" id="KW-0378">Hydrolase</keyword>
<gene>
    <name evidence="4" type="ORF">EI981_20255</name>
</gene>
<dbReference type="SUPFAM" id="SSF55811">
    <property type="entry name" value="Nudix"/>
    <property type="match status" value="1"/>
</dbReference>
<dbReference type="EMBL" id="CP034346">
    <property type="protein sequence ID" value="AZS16557.1"/>
    <property type="molecule type" value="Genomic_DNA"/>
</dbReference>
<accession>A0A3S9V2E0</accession>
<dbReference type="OrthoDB" id="2661124at2"/>
<keyword evidence="5" id="KW-1185">Reference proteome</keyword>
<dbReference type="InterPro" id="IPR020476">
    <property type="entry name" value="Nudix_hydrolase"/>
</dbReference>
<organism evidence="4 5">
    <name type="scientific">Paenibacillus lutimineralis</name>
    <dbReference type="NCBI Taxonomy" id="2707005"/>
    <lineage>
        <taxon>Bacteria</taxon>
        <taxon>Bacillati</taxon>
        <taxon>Bacillota</taxon>
        <taxon>Bacilli</taxon>
        <taxon>Bacillales</taxon>
        <taxon>Paenibacillaceae</taxon>
        <taxon>Paenibacillus</taxon>
    </lineage>
</organism>
<dbReference type="Pfam" id="PF00293">
    <property type="entry name" value="NUDIX"/>
    <property type="match status" value="1"/>
</dbReference>
<sequence length="78" mass="8927">MFYVNSRAIIERDIDGQLEIVIQNRVKPNEPVSIELPGGRIEAFESLVQALRREVKEETGLDVYEIEGEELRTVTVIL</sequence>
<evidence type="ECO:0000313" key="4">
    <source>
        <dbReference type="EMBL" id="AZS16557.1"/>
    </source>
</evidence>
<dbReference type="GO" id="GO:0016787">
    <property type="term" value="F:hydrolase activity"/>
    <property type="evidence" value="ECO:0007669"/>
    <property type="project" value="UniProtKB-KW"/>
</dbReference>
<dbReference type="PROSITE" id="PS00893">
    <property type="entry name" value="NUDIX_BOX"/>
    <property type="match status" value="1"/>
</dbReference>
<proteinExistence type="inferred from homology"/>
<dbReference type="InterPro" id="IPR020084">
    <property type="entry name" value="NUDIX_hydrolase_CS"/>
</dbReference>
<dbReference type="RefSeq" id="WP_127001274.1">
    <property type="nucleotide sequence ID" value="NZ_CP034346.1"/>
</dbReference>
<reference evidence="5" key="1">
    <citation type="submission" date="2018-12" db="EMBL/GenBank/DDBJ databases">
        <title>Complete genome sequence of Paenibacillus sp. MBLB1234.</title>
        <authorList>
            <person name="Nam Y.-D."/>
            <person name="Kang J."/>
            <person name="Chung W.-H."/>
            <person name="Park Y.S."/>
        </authorList>
    </citation>
    <scope>NUCLEOTIDE SEQUENCE [LARGE SCALE GENOMIC DNA]</scope>
    <source>
        <strain evidence="5">MBLB1234</strain>
    </source>
</reference>
<dbReference type="Gene3D" id="3.90.79.10">
    <property type="entry name" value="Nucleoside Triphosphate Pyrophosphohydrolase"/>
    <property type="match status" value="1"/>
</dbReference>
<dbReference type="InterPro" id="IPR015797">
    <property type="entry name" value="NUDIX_hydrolase-like_dom_sf"/>
</dbReference>
<dbReference type="InterPro" id="IPR000086">
    <property type="entry name" value="NUDIX_hydrolase_dom"/>
</dbReference>
<dbReference type="KEGG" id="plut:EI981_20255"/>
<dbReference type="PRINTS" id="PR00502">
    <property type="entry name" value="NUDIXFAMILY"/>
</dbReference>
<evidence type="ECO:0000259" key="3">
    <source>
        <dbReference type="PROSITE" id="PS51462"/>
    </source>
</evidence>
<dbReference type="PROSITE" id="PS51462">
    <property type="entry name" value="NUDIX"/>
    <property type="match status" value="1"/>
</dbReference>
<dbReference type="Proteomes" id="UP000270678">
    <property type="component" value="Chromosome"/>
</dbReference>
<protein>
    <submittedName>
        <fullName evidence="4">NUDIX hydrolase</fullName>
    </submittedName>
</protein>